<dbReference type="InterPro" id="IPR013096">
    <property type="entry name" value="Cupin_2"/>
</dbReference>
<organism evidence="2 3">
    <name type="scientific">Shouchella lonarensis</name>
    <dbReference type="NCBI Taxonomy" id="1464122"/>
    <lineage>
        <taxon>Bacteria</taxon>
        <taxon>Bacillati</taxon>
        <taxon>Bacillota</taxon>
        <taxon>Bacilli</taxon>
        <taxon>Bacillales</taxon>
        <taxon>Bacillaceae</taxon>
        <taxon>Shouchella</taxon>
    </lineage>
</organism>
<gene>
    <name evidence="2" type="ORF">SAMN05421737_1123</name>
</gene>
<feature type="domain" description="Cupin type-2" evidence="1">
    <location>
        <begin position="37"/>
        <end position="93"/>
    </location>
</feature>
<accession>A0A1G6N6X6</accession>
<dbReference type="Gene3D" id="2.60.120.10">
    <property type="entry name" value="Jelly Rolls"/>
    <property type="match status" value="1"/>
</dbReference>
<proteinExistence type="predicted"/>
<dbReference type="OrthoDB" id="3782397at2"/>
<dbReference type="EMBL" id="FMYM01000012">
    <property type="protein sequence ID" value="SDC63612.1"/>
    <property type="molecule type" value="Genomic_DNA"/>
</dbReference>
<dbReference type="Proteomes" id="UP000242662">
    <property type="component" value="Unassembled WGS sequence"/>
</dbReference>
<dbReference type="InterPro" id="IPR014710">
    <property type="entry name" value="RmlC-like_jellyroll"/>
</dbReference>
<evidence type="ECO:0000313" key="2">
    <source>
        <dbReference type="EMBL" id="SDC63612.1"/>
    </source>
</evidence>
<evidence type="ECO:0000313" key="3">
    <source>
        <dbReference type="Proteomes" id="UP000242662"/>
    </source>
</evidence>
<dbReference type="InterPro" id="IPR011051">
    <property type="entry name" value="RmlC_Cupin_sf"/>
</dbReference>
<keyword evidence="3" id="KW-1185">Reference proteome</keyword>
<dbReference type="STRING" id="1464122.SAMN05421737_1123"/>
<protein>
    <submittedName>
        <fullName evidence="2">Cupin domain-containing protein</fullName>
    </submittedName>
</protein>
<dbReference type="SUPFAM" id="SSF51182">
    <property type="entry name" value="RmlC-like cupins"/>
    <property type="match status" value="1"/>
</dbReference>
<dbReference type="Pfam" id="PF07883">
    <property type="entry name" value="Cupin_2"/>
    <property type="match status" value="1"/>
</dbReference>
<dbReference type="AlphaFoldDB" id="A0A1G6N6X6"/>
<sequence length="117" mass="12851">MKRFKFSRETGKKVTHFDSHFIMTKLVMTDSATHVGMVYLEPGDMIGFHETVVNQLLLVIDGEGEVRGETGSSFPISAGEAVFWEKGEGHETKTAVGLTALVVESETLQPHASLEVK</sequence>
<evidence type="ECO:0000259" key="1">
    <source>
        <dbReference type="Pfam" id="PF07883"/>
    </source>
</evidence>
<reference evidence="3" key="1">
    <citation type="submission" date="2016-09" db="EMBL/GenBank/DDBJ databases">
        <authorList>
            <person name="Varghese N."/>
            <person name="Submissions S."/>
        </authorList>
    </citation>
    <scope>NUCLEOTIDE SEQUENCE [LARGE SCALE GENOMIC DNA]</scope>
    <source>
        <strain evidence="3">25nlg</strain>
    </source>
</reference>
<name>A0A1G6N6X6_9BACI</name>
<dbReference type="RefSeq" id="WP_090776490.1">
    <property type="nucleotide sequence ID" value="NZ_FMYM01000012.1"/>
</dbReference>